<feature type="binding site" description="axial binding residue" evidence="8">
    <location>
        <position position="220"/>
    </location>
    <ligand>
        <name>chlorophyll a</name>
        <dbReference type="ChEBI" id="CHEBI:58416"/>
        <label>4</label>
    </ligand>
    <ligandPart>
        <name>Mg</name>
        <dbReference type="ChEBI" id="CHEBI:25107"/>
    </ligandPart>
</feature>
<evidence type="ECO:0000256" key="6">
    <source>
        <dbReference type="ARBA" id="ARBA00022640"/>
    </source>
</evidence>
<proteinExistence type="inferred from homology"/>
<keyword evidence="4" id="KW-0150">Chloroplast</keyword>
<feature type="binding site" description="axial binding residue" evidence="8">
    <location>
        <position position="234"/>
    </location>
    <ligand>
        <name>chlorophyll a</name>
        <dbReference type="ChEBI" id="CHEBI:58416"/>
        <label>5</label>
    </ligand>
    <ligandPart>
        <name>Mg</name>
        <dbReference type="ChEBI" id="CHEBI:25107"/>
    </ligandPart>
</feature>
<feature type="compositionally biased region" description="Polar residues" evidence="9">
    <location>
        <begin position="57"/>
        <end position="68"/>
    </location>
</feature>
<protein>
    <recommendedName>
        <fullName evidence="12">Plastid light harvesting protein</fullName>
    </recommendedName>
</protein>
<evidence type="ECO:0000256" key="5">
    <source>
        <dbReference type="ARBA" id="ARBA00022531"/>
    </source>
</evidence>
<feature type="binding site" evidence="8">
    <location>
        <position position="112"/>
    </location>
    <ligand>
        <name>chlorophyll a</name>
        <dbReference type="ChEBI" id="CHEBI:58416"/>
        <label>1</label>
    </ligand>
</feature>
<evidence type="ECO:0008006" key="12">
    <source>
        <dbReference type="Google" id="ProtNLM"/>
    </source>
</evidence>
<feature type="binding site" evidence="8">
    <location>
        <position position="152"/>
    </location>
    <ligand>
        <name>chlorophyll a</name>
        <dbReference type="ChEBI" id="CHEBI:58416"/>
        <label>1</label>
    </ligand>
</feature>
<dbReference type="InterPro" id="IPR022796">
    <property type="entry name" value="Chloroa_b-bind"/>
</dbReference>
<dbReference type="GO" id="GO:0009765">
    <property type="term" value="P:photosynthesis, light harvesting"/>
    <property type="evidence" value="ECO:0007669"/>
    <property type="project" value="InterPro"/>
</dbReference>
<evidence type="ECO:0000256" key="3">
    <source>
        <dbReference type="ARBA" id="ARBA00005933"/>
    </source>
</evidence>
<keyword evidence="8" id="KW-0157">Chromophore</keyword>
<dbReference type="EMBL" id="HBGV01008624">
    <property type="protein sequence ID" value="CAD9489537.1"/>
    <property type="molecule type" value="Transcribed_RNA"/>
</dbReference>
<evidence type="ECO:0000256" key="10">
    <source>
        <dbReference type="SAM" id="SignalP"/>
    </source>
</evidence>
<comment type="similarity">
    <text evidence="3">Belongs to the fucoxanthin chlorophyll protein family.</text>
</comment>
<evidence type="ECO:0000256" key="7">
    <source>
        <dbReference type="ARBA" id="ARBA00023243"/>
    </source>
</evidence>
<evidence type="ECO:0000256" key="8">
    <source>
        <dbReference type="PIRSR" id="PIRSR601344-1"/>
    </source>
</evidence>
<evidence type="ECO:0000256" key="2">
    <source>
        <dbReference type="ARBA" id="ARBA00004229"/>
    </source>
</evidence>
<dbReference type="GO" id="GO:0016168">
    <property type="term" value="F:chlorophyll binding"/>
    <property type="evidence" value="ECO:0007669"/>
    <property type="project" value="UniProtKB-KW"/>
</dbReference>
<feature type="binding site" evidence="8">
    <location>
        <position position="109"/>
    </location>
    <ligand>
        <name>chlorophyll a</name>
        <dbReference type="ChEBI" id="CHEBI:58416"/>
        <label>1</label>
    </ligand>
</feature>
<dbReference type="GO" id="GO:0016020">
    <property type="term" value="C:membrane"/>
    <property type="evidence" value="ECO:0007669"/>
    <property type="project" value="InterPro"/>
</dbReference>
<organism evidence="11">
    <name type="scientific">Helicotheca tamesis</name>
    <dbReference type="NCBI Taxonomy" id="374047"/>
    <lineage>
        <taxon>Eukaryota</taxon>
        <taxon>Sar</taxon>
        <taxon>Stramenopiles</taxon>
        <taxon>Ochrophyta</taxon>
        <taxon>Bacillariophyta</taxon>
        <taxon>Mediophyceae</taxon>
        <taxon>Lithodesmiophycidae</taxon>
        <taxon>Lithodesmiales</taxon>
        <taxon>Lithodesmiaceae</taxon>
        <taxon>Helicotheca</taxon>
    </lineage>
</organism>
<accession>A0A7S2ML92</accession>
<feature type="binding site" description="axial binding residue" evidence="8">
    <location>
        <position position="114"/>
    </location>
    <ligand>
        <name>chlorophyll b</name>
        <dbReference type="ChEBI" id="CHEBI:61721"/>
        <label>1</label>
    </ligand>
    <ligandPart>
        <name>Mg</name>
        <dbReference type="ChEBI" id="CHEBI:25107"/>
    </ligandPart>
</feature>
<evidence type="ECO:0000256" key="4">
    <source>
        <dbReference type="ARBA" id="ARBA00022528"/>
    </source>
</evidence>
<dbReference type="GO" id="GO:0009507">
    <property type="term" value="C:chloroplast"/>
    <property type="evidence" value="ECO:0007669"/>
    <property type="project" value="UniProtKB-SubCell"/>
</dbReference>
<comment type="subcellular location">
    <subcellularLocation>
        <location evidence="2">Plastid</location>
        <location evidence="2">Chloroplast</location>
    </subcellularLocation>
</comment>
<feature type="binding site" description="axial binding residue" evidence="8">
    <location>
        <position position="217"/>
    </location>
    <ligand>
        <name>chlorophyll a</name>
        <dbReference type="ChEBI" id="CHEBI:58416"/>
        <label>3</label>
    </ligand>
    <ligandPart>
        <name>Mg</name>
        <dbReference type="ChEBI" id="CHEBI:25107"/>
    </ligandPart>
</feature>
<dbReference type="Gene3D" id="1.10.3460.10">
    <property type="entry name" value="Chlorophyll a/b binding protein domain"/>
    <property type="match status" value="1"/>
</dbReference>
<feature type="chain" id="PRO_5030616383" description="Plastid light harvesting protein" evidence="10">
    <location>
        <begin position="22"/>
        <end position="267"/>
    </location>
</feature>
<evidence type="ECO:0000313" key="11">
    <source>
        <dbReference type="EMBL" id="CAD9489537.1"/>
    </source>
</evidence>
<evidence type="ECO:0000256" key="1">
    <source>
        <dbReference type="ARBA" id="ARBA00004022"/>
    </source>
</evidence>
<sequence>MKSFSFATVLLVLSTFGNSSAFSTNSMPARSTTLRMSETIEPLTSEETMGAEDTANEEATTPSLPTMSQSMPFMTRPAALTGALAGDVGFDPMGFARSGEDLMNYREAEVKHARLAMLAAAGWPLSEVFDKKIASALNLAPVLDANDRVPSLLNGGLGKISPLYWIGCLGVAAAIDVYGISRSKSNDPEYFPGNFGFDPLGAYPKGEEGRQWMQLAEIKNGRLAMIAVTAFAVQEAVSQVGVVDETPLFFFPLMQTLHQYANSGYIQ</sequence>
<dbReference type="AlphaFoldDB" id="A0A7S2ML92"/>
<dbReference type="SUPFAM" id="SSF103511">
    <property type="entry name" value="Chlorophyll a-b binding protein"/>
    <property type="match status" value="1"/>
</dbReference>
<dbReference type="Pfam" id="PF00504">
    <property type="entry name" value="Chloroa_b-bind"/>
    <property type="match status" value="1"/>
</dbReference>
<keyword evidence="8" id="KW-0148">Chlorophyll</keyword>
<dbReference type="GO" id="GO:0030076">
    <property type="term" value="C:light-harvesting complex"/>
    <property type="evidence" value="ECO:0007669"/>
    <property type="project" value="UniProtKB-KW"/>
</dbReference>
<feature type="binding site" evidence="8">
    <location>
        <position position="222"/>
    </location>
    <ligand>
        <name>chlorophyll a</name>
        <dbReference type="ChEBI" id="CHEBI:58416"/>
        <label>1</label>
    </ligand>
</feature>
<reference evidence="11" key="1">
    <citation type="submission" date="2021-01" db="EMBL/GenBank/DDBJ databases">
        <authorList>
            <person name="Corre E."/>
            <person name="Pelletier E."/>
            <person name="Niang G."/>
            <person name="Scheremetjew M."/>
            <person name="Finn R."/>
            <person name="Kale V."/>
            <person name="Holt S."/>
            <person name="Cochrane G."/>
            <person name="Meng A."/>
            <person name="Brown T."/>
            <person name="Cohen L."/>
        </authorList>
    </citation>
    <scope>NUCLEOTIDE SEQUENCE</scope>
    <source>
        <strain evidence="11">CCMP826</strain>
    </source>
</reference>
<feature type="signal peptide" evidence="10">
    <location>
        <begin position="1"/>
        <end position="21"/>
    </location>
</feature>
<comment type="function">
    <text evidence="1">The light-harvesting complex (LHC) functions as a light receptor, it captures and delivers excitation energy to photosystems with which it is closely associated. Energy is transferred from the carotenoid and chlorophyll C (or B) to chlorophyll A and the photosynthetic reaction centers where it is used to synthesize ATP and reducing power.</text>
</comment>
<evidence type="ECO:0000256" key="9">
    <source>
        <dbReference type="SAM" id="MobiDB-lite"/>
    </source>
</evidence>
<dbReference type="InterPro" id="IPR001344">
    <property type="entry name" value="Chloro_AB-bd_pln"/>
</dbReference>
<dbReference type="PANTHER" id="PTHR21649">
    <property type="entry name" value="CHLOROPHYLL A/B BINDING PROTEIN"/>
    <property type="match status" value="1"/>
</dbReference>
<name>A0A7S2ML92_9STRA</name>
<keyword evidence="5" id="KW-0602">Photosynthesis</keyword>
<keyword evidence="7" id="KW-0437">Light-harvesting polypeptide</keyword>
<feature type="region of interest" description="Disordered" evidence="9">
    <location>
        <begin position="44"/>
        <end position="68"/>
    </location>
</feature>
<gene>
    <name evidence="11" type="ORF">HTAM1171_LOCUS5330</name>
</gene>
<keyword evidence="10" id="KW-0732">Signal</keyword>
<keyword evidence="6" id="KW-0934">Plastid</keyword>